<dbReference type="eggNOG" id="arCOG03417">
    <property type="taxonomic scope" value="Archaea"/>
</dbReference>
<name>F2KQ50_ARCVS</name>
<reference evidence="2 3" key="1">
    <citation type="submission" date="2011-03" db="EMBL/GenBank/DDBJ databases">
        <title>The complete genome of Archaeoglobus veneficus SNP6.</title>
        <authorList>
            <consortium name="US DOE Joint Genome Institute (JGI-PGF)"/>
            <person name="Lucas S."/>
            <person name="Copeland A."/>
            <person name="Lapidus A."/>
            <person name="Bruce D."/>
            <person name="Goodwin L."/>
            <person name="Pitluck S."/>
            <person name="Kyrpides N."/>
            <person name="Mavromatis K."/>
            <person name="Pagani I."/>
            <person name="Ivanova N."/>
            <person name="Mikhailova N."/>
            <person name="Lu M."/>
            <person name="Detter J.C."/>
            <person name="Tapia R."/>
            <person name="Han C."/>
            <person name="Land M."/>
            <person name="Hauser L."/>
            <person name="Markowitz V."/>
            <person name="Cheng J.-F."/>
            <person name="Hugenholtz P."/>
            <person name="Woyke T."/>
            <person name="Wu D."/>
            <person name="Spring S."/>
            <person name="Brambilla E."/>
            <person name="Klenk H.-P."/>
            <person name="Eisen J.A."/>
        </authorList>
    </citation>
    <scope>NUCLEOTIDE SEQUENCE [LARGE SCALE GENOMIC DNA]</scope>
    <source>
        <strain>SNP6</strain>
    </source>
</reference>
<dbReference type="PROSITE" id="PS50983">
    <property type="entry name" value="FE_B12_PBP"/>
    <property type="match status" value="1"/>
</dbReference>
<gene>
    <name evidence="2" type="ordered locus">Arcve_1653</name>
</gene>
<dbReference type="KEGG" id="ave:Arcve_1653"/>
<evidence type="ECO:0000313" key="3">
    <source>
        <dbReference type="Proteomes" id="UP000008136"/>
    </source>
</evidence>
<keyword evidence="3" id="KW-1185">Reference proteome</keyword>
<accession>F2KQ50</accession>
<dbReference type="HOGENOM" id="CLU_025776_0_0_2"/>
<dbReference type="STRING" id="693661.Arcve_1653"/>
<sequence length="368" mass="41711">MFDAMSMISNKTLKVFIEILVLAVVAAGCAEKQQVAGNSELVKYAENFAIEYHGDYKVLKVKDGNIWKMYILYHDKRPDLEGIAIKVPVKRLVVMSSTHLALLEAINATDCVVGYTYGGKYKVYFSDVAKKLKSGEIIDLGSSKAPDYEKLIELHPDLVVCVSGYNEEVKNKLEELGIPYIANSEWLEKDPLARAEWVKFFAALLDKEDEAEKYFSRIEENVKAIRNTVNSTEKVNLLWATIYRGKVYVPRGDSYVAKMAEYAGCNYLFNMPGTGSEVISLEDLLVRGEKADVMVYSSYRVKSLKDIEDIDSRLADLKVFREGRIYNITPDYWQLGLLHTDVVIKDLAAIAHPDLFKGYTPRFFVRLS</sequence>
<dbReference type="SUPFAM" id="SSF53807">
    <property type="entry name" value="Helical backbone' metal receptor"/>
    <property type="match status" value="1"/>
</dbReference>
<dbReference type="PANTHER" id="PTHR30535">
    <property type="entry name" value="VITAMIN B12-BINDING PROTEIN"/>
    <property type="match status" value="1"/>
</dbReference>
<dbReference type="PANTHER" id="PTHR30535:SF34">
    <property type="entry name" value="MOLYBDATE-BINDING PROTEIN MOLA"/>
    <property type="match status" value="1"/>
</dbReference>
<dbReference type="InterPro" id="IPR050902">
    <property type="entry name" value="ABC_Transporter_SBP"/>
</dbReference>
<proteinExistence type="predicted"/>
<dbReference type="AlphaFoldDB" id="F2KQ50"/>
<dbReference type="Pfam" id="PF01497">
    <property type="entry name" value="Peripla_BP_2"/>
    <property type="match status" value="1"/>
</dbReference>
<dbReference type="CDD" id="cd01141">
    <property type="entry name" value="TroA_d"/>
    <property type="match status" value="1"/>
</dbReference>
<organism evidence="2 3">
    <name type="scientific">Archaeoglobus veneficus (strain DSM 11195 / SNP6)</name>
    <dbReference type="NCBI Taxonomy" id="693661"/>
    <lineage>
        <taxon>Archaea</taxon>
        <taxon>Methanobacteriati</taxon>
        <taxon>Methanobacteriota</taxon>
        <taxon>Archaeoglobi</taxon>
        <taxon>Archaeoglobales</taxon>
        <taxon>Archaeoglobaceae</taxon>
        <taxon>Archaeoglobus</taxon>
    </lineage>
</organism>
<dbReference type="Proteomes" id="UP000008136">
    <property type="component" value="Chromosome"/>
</dbReference>
<feature type="domain" description="Fe/B12 periplasmic-binding" evidence="1">
    <location>
        <begin position="91"/>
        <end position="355"/>
    </location>
</feature>
<evidence type="ECO:0000313" key="2">
    <source>
        <dbReference type="EMBL" id="AEA47653.1"/>
    </source>
</evidence>
<protein>
    <submittedName>
        <fullName evidence="2">ABC-type transporter, periplasmic subunit</fullName>
    </submittedName>
</protein>
<dbReference type="InterPro" id="IPR002491">
    <property type="entry name" value="ABC_transptr_periplasmic_BD"/>
</dbReference>
<dbReference type="EMBL" id="CP002588">
    <property type="protein sequence ID" value="AEA47653.1"/>
    <property type="molecule type" value="Genomic_DNA"/>
</dbReference>
<evidence type="ECO:0000259" key="1">
    <source>
        <dbReference type="PROSITE" id="PS50983"/>
    </source>
</evidence>
<dbReference type="Gene3D" id="3.40.50.1980">
    <property type="entry name" value="Nitrogenase molybdenum iron protein domain"/>
    <property type="match status" value="2"/>
</dbReference>